<name>A0AAD2CV19_9STRA</name>
<keyword evidence="3" id="KW-1185">Reference proteome</keyword>
<evidence type="ECO:0000313" key="3">
    <source>
        <dbReference type="Proteomes" id="UP001295423"/>
    </source>
</evidence>
<evidence type="ECO:0000256" key="1">
    <source>
        <dbReference type="SAM" id="MobiDB-lite"/>
    </source>
</evidence>
<organism evidence="2 3">
    <name type="scientific">Cylindrotheca closterium</name>
    <dbReference type="NCBI Taxonomy" id="2856"/>
    <lineage>
        <taxon>Eukaryota</taxon>
        <taxon>Sar</taxon>
        <taxon>Stramenopiles</taxon>
        <taxon>Ochrophyta</taxon>
        <taxon>Bacillariophyta</taxon>
        <taxon>Bacillariophyceae</taxon>
        <taxon>Bacillariophycidae</taxon>
        <taxon>Bacillariales</taxon>
        <taxon>Bacillariaceae</taxon>
        <taxon>Cylindrotheca</taxon>
    </lineage>
</organism>
<accession>A0AAD2CV19</accession>
<feature type="compositionally biased region" description="Polar residues" evidence="1">
    <location>
        <begin position="19"/>
        <end position="29"/>
    </location>
</feature>
<gene>
    <name evidence="2" type="ORF">CYCCA115_LOCUS9206</name>
</gene>
<feature type="region of interest" description="Disordered" evidence="1">
    <location>
        <begin position="1"/>
        <end position="132"/>
    </location>
</feature>
<feature type="compositionally biased region" description="Basic and acidic residues" evidence="1">
    <location>
        <begin position="1"/>
        <end position="18"/>
    </location>
</feature>
<dbReference type="Proteomes" id="UP001295423">
    <property type="component" value="Unassembled WGS sequence"/>
</dbReference>
<dbReference type="AlphaFoldDB" id="A0AAD2CV19"/>
<reference evidence="2" key="1">
    <citation type="submission" date="2023-08" db="EMBL/GenBank/DDBJ databases">
        <authorList>
            <person name="Audoor S."/>
            <person name="Bilcke G."/>
        </authorList>
    </citation>
    <scope>NUCLEOTIDE SEQUENCE</scope>
</reference>
<sequence>MFKDPASRTNKTDCKVTKLNDSNSTNCDPTVSEEDSLLLIPTFPQRKKDPQHDTTKPQDYCPHRWSASCLMRPSPRTYKQRMLPAMNEDGEEDSDSEGNMYLSETEEEKPKEEEEEKEEEVKKEGEGTSKEA</sequence>
<feature type="compositionally biased region" description="Basic and acidic residues" evidence="1">
    <location>
        <begin position="119"/>
        <end position="132"/>
    </location>
</feature>
<proteinExistence type="predicted"/>
<dbReference type="EMBL" id="CAKOGP040001324">
    <property type="protein sequence ID" value="CAJ1945060.1"/>
    <property type="molecule type" value="Genomic_DNA"/>
</dbReference>
<evidence type="ECO:0000313" key="2">
    <source>
        <dbReference type="EMBL" id="CAJ1945060.1"/>
    </source>
</evidence>
<comment type="caution">
    <text evidence="2">The sequence shown here is derived from an EMBL/GenBank/DDBJ whole genome shotgun (WGS) entry which is preliminary data.</text>
</comment>
<feature type="compositionally biased region" description="Basic and acidic residues" evidence="1">
    <location>
        <begin position="46"/>
        <end position="56"/>
    </location>
</feature>
<protein>
    <submittedName>
        <fullName evidence="2">Uncharacterized protein</fullName>
    </submittedName>
</protein>